<name>A0AAW2I6A7_9NEOP</name>
<accession>A0AAW2I6A7</accession>
<evidence type="ECO:0000313" key="1">
    <source>
        <dbReference type="EMBL" id="KAL0277622.1"/>
    </source>
</evidence>
<sequence>MKRFAFRYETSLLRPRYVENNLCKLYKSLLKSYRSSFSYFLFVVAFHGNKAFDTLYTVDFNREADLQISSFSKPRQIKEPLDLKGSFFLSDEASFLSKHMQPSILTYPDLHPMLTAATENYEI</sequence>
<gene>
    <name evidence="1" type="ORF">PYX00_004850</name>
</gene>
<comment type="caution">
    <text evidence="1">The sequence shown here is derived from an EMBL/GenBank/DDBJ whole genome shotgun (WGS) entry which is preliminary data.</text>
</comment>
<organism evidence="1">
    <name type="scientific">Menopon gallinae</name>
    <name type="common">poultry shaft louse</name>
    <dbReference type="NCBI Taxonomy" id="328185"/>
    <lineage>
        <taxon>Eukaryota</taxon>
        <taxon>Metazoa</taxon>
        <taxon>Ecdysozoa</taxon>
        <taxon>Arthropoda</taxon>
        <taxon>Hexapoda</taxon>
        <taxon>Insecta</taxon>
        <taxon>Pterygota</taxon>
        <taxon>Neoptera</taxon>
        <taxon>Paraneoptera</taxon>
        <taxon>Psocodea</taxon>
        <taxon>Troctomorpha</taxon>
        <taxon>Phthiraptera</taxon>
        <taxon>Amblycera</taxon>
        <taxon>Menoponidae</taxon>
        <taxon>Menopon</taxon>
    </lineage>
</organism>
<dbReference type="AlphaFoldDB" id="A0AAW2I6A7"/>
<reference evidence="1" key="1">
    <citation type="journal article" date="2024" name="Gigascience">
        <title>Chromosome-level genome of the poultry shaft louse Menopon gallinae provides insight into the host-switching and adaptive evolution of parasitic lice.</title>
        <authorList>
            <person name="Xu Y."/>
            <person name="Ma L."/>
            <person name="Liu S."/>
            <person name="Liang Y."/>
            <person name="Liu Q."/>
            <person name="He Z."/>
            <person name="Tian L."/>
            <person name="Duan Y."/>
            <person name="Cai W."/>
            <person name="Li H."/>
            <person name="Song F."/>
        </authorList>
    </citation>
    <scope>NUCLEOTIDE SEQUENCE</scope>
    <source>
        <strain evidence="1">Cailab_2023a</strain>
    </source>
</reference>
<proteinExistence type="predicted"/>
<protein>
    <submittedName>
        <fullName evidence="1">Uncharacterized protein</fullName>
    </submittedName>
</protein>
<dbReference type="EMBL" id="JARGDH010000002">
    <property type="protein sequence ID" value="KAL0277622.1"/>
    <property type="molecule type" value="Genomic_DNA"/>
</dbReference>